<keyword evidence="5 8" id="KW-0697">Rotamase</keyword>
<comment type="caution">
    <text evidence="12">The sequence shown here is derived from an EMBL/GenBank/DDBJ whole genome shotgun (WGS) entry which is preliminary data.</text>
</comment>
<dbReference type="SUPFAM" id="SSF109998">
    <property type="entry name" value="Triger factor/SurA peptide-binding domain-like"/>
    <property type="match status" value="1"/>
</dbReference>
<dbReference type="InterPro" id="IPR046357">
    <property type="entry name" value="PPIase_dom_sf"/>
</dbReference>
<evidence type="ECO:0000256" key="2">
    <source>
        <dbReference type="ARBA" id="ARBA00007656"/>
    </source>
</evidence>
<evidence type="ECO:0000256" key="8">
    <source>
        <dbReference type="PROSITE-ProRule" id="PRU00278"/>
    </source>
</evidence>
<dbReference type="InterPro" id="IPR000297">
    <property type="entry name" value="PPIase_PpiC"/>
</dbReference>
<dbReference type="EMBL" id="WESC01000017">
    <property type="protein sequence ID" value="KAB7738700.1"/>
    <property type="molecule type" value="Genomic_DNA"/>
</dbReference>
<feature type="compositionally biased region" description="Low complexity" evidence="9">
    <location>
        <begin position="24"/>
        <end position="37"/>
    </location>
</feature>
<keyword evidence="13" id="KW-1185">Reference proteome</keyword>
<dbReference type="EC" id="5.2.1.8" evidence="3"/>
<keyword evidence="8 12" id="KW-0413">Isomerase</keyword>
<dbReference type="SUPFAM" id="SSF54534">
    <property type="entry name" value="FKBP-like"/>
    <property type="match status" value="1"/>
</dbReference>
<sequence>MLTAPGGRKASFPAVQVYESLNASRSCAPPPASSSWRRSSRPVRTGSASNPCKGPSGSRHRNAIMRLASSLAPACLLALGIAGGLMASAPVAFAADAAPAAAEAGADEVVARVNGTDIKLSDVALADEEMGQALAQLPEEVRFQYLLGMLIDRRIVASEAKAKHVEDDPLVKRREAYYDEKALRDVYWVQLMRDKVSEKAVKAYYDEHIAKAEPETEVHARHILVGSKDEALKVIAEIKGGKKFEDVAKAMSKDSSSQEGGDLGWFKKGDMVPEFSAAVFKMKPGQISDPVETKFGWHVIQLVETRKAKKPTFAEAHDDVMRTLAREQGTKAMEEMRKKAKVEIVGADKPQIAPAPDSAK</sequence>
<proteinExistence type="inferred from homology"/>
<comment type="similarity">
    <text evidence="2">Belongs to the PpiC/parvulin rotamase family.</text>
</comment>
<comment type="catalytic activity">
    <reaction evidence="1">
        <text>[protein]-peptidylproline (omega=180) = [protein]-peptidylproline (omega=0)</text>
        <dbReference type="Rhea" id="RHEA:16237"/>
        <dbReference type="Rhea" id="RHEA-COMP:10747"/>
        <dbReference type="Rhea" id="RHEA-COMP:10748"/>
        <dbReference type="ChEBI" id="CHEBI:83833"/>
        <dbReference type="ChEBI" id="CHEBI:83834"/>
        <dbReference type="EC" id="5.2.1.8"/>
    </reaction>
</comment>
<dbReference type="Gene3D" id="1.10.8.1040">
    <property type="match status" value="1"/>
</dbReference>
<dbReference type="PANTHER" id="PTHR47245">
    <property type="entry name" value="PEPTIDYLPROLYL ISOMERASE"/>
    <property type="match status" value="1"/>
</dbReference>
<evidence type="ECO:0000259" key="11">
    <source>
        <dbReference type="PROSITE" id="PS50198"/>
    </source>
</evidence>
<evidence type="ECO:0000256" key="10">
    <source>
        <dbReference type="SAM" id="Phobius"/>
    </source>
</evidence>
<evidence type="ECO:0000313" key="13">
    <source>
        <dbReference type="Proteomes" id="UP000468901"/>
    </source>
</evidence>
<evidence type="ECO:0000256" key="3">
    <source>
        <dbReference type="ARBA" id="ARBA00013194"/>
    </source>
</evidence>
<dbReference type="Gene3D" id="3.10.50.40">
    <property type="match status" value="1"/>
</dbReference>
<evidence type="ECO:0000313" key="12">
    <source>
        <dbReference type="EMBL" id="KAB7738700.1"/>
    </source>
</evidence>
<gene>
    <name evidence="12" type="ORF">F2P47_15675</name>
</gene>
<name>A0A6N6VDT1_9HYPH</name>
<feature type="region of interest" description="Disordered" evidence="9">
    <location>
        <begin position="24"/>
        <end position="58"/>
    </location>
</feature>
<dbReference type="AlphaFoldDB" id="A0A6N6VDT1"/>
<dbReference type="InterPro" id="IPR050245">
    <property type="entry name" value="PrsA_foldase"/>
</dbReference>
<dbReference type="InterPro" id="IPR027304">
    <property type="entry name" value="Trigger_fact/SurA_dom_sf"/>
</dbReference>
<dbReference type="PROSITE" id="PS01096">
    <property type="entry name" value="PPIC_PPIASE_1"/>
    <property type="match status" value="1"/>
</dbReference>
<dbReference type="PANTHER" id="PTHR47245:SF2">
    <property type="entry name" value="PEPTIDYL-PROLYL CIS-TRANS ISOMERASE HP_0175-RELATED"/>
    <property type="match status" value="1"/>
</dbReference>
<evidence type="ECO:0000256" key="1">
    <source>
        <dbReference type="ARBA" id="ARBA00000971"/>
    </source>
</evidence>
<accession>A0A6N6VDT1</accession>
<dbReference type="Pfam" id="PF13616">
    <property type="entry name" value="Rotamase_3"/>
    <property type="match status" value="1"/>
</dbReference>
<evidence type="ECO:0000256" key="5">
    <source>
        <dbReference type="ARBA" id="ARBA00023110"/>
    </source>
</evidence>
<feature type="domain" description="PpiC" evidence="11">
    <location>
        <begin position="215"/>
        <end position="304"/>
    </location>
</feature>
<reference evidence="12 13" key="1">
    <citation type="submission" date="2019-09" db="EMBL/GenBank/DDBJ databases">
        <title>Parvibaculum sedimenti sp. nov., isolated from sediment.</title>
        <authorList>
            <person name="Wang Y."/>
        </authorList>
    </citation>
    <scope>NUCLEOTIDE SEQUENCE [LARGE SCALE GENOMIC DNA]</scope>
    <source>
        <strain evidence="12 13">HXT-9</strain>
    </source>
</reference>
<dbReference type="InterPro" id="IPR023058">
    <property type="entry name" value="PPIase_PpiC_CS"/>
</dbReference>
<protein>
    <recommendedName>
        <fullName evidence="4">Parvulin-like PPIase</fullName>
        <ecNumber evidence="3">5.2.1.8</ecNumber>
    </recommendedName>
    <alternativeName>
        <fullName evidence="6">Peptidyl-prolyl cis-trans isomerase plp</fullName>
    </alternativeName>
    <alternativeName>
        <fullName evidence="7">Rotamase plp</fullName>
    </alternativeName>
</protein>
<dbReference type="Proteomes" id="UP000468901">
    <property type="component" value="Unassembled WGS sequence"/>
</dbReference>
<evidence type="ECO:0000256" key="6">
    <source>
        <dbReference type="ARBA" id="ARBA00030642"/>
    </source>
</evidence>
<evidence type="ECO:0000256" key="9">
    <source>
        <dbReference type="SAM" id="MobiDB-lite"/>
    </source>
</evidence>
<dbReference type="PROSITE" id="PS50198">
    <property type="entry name" value="PPIC_PPIASE_2"/>
    <property type="match status" value="1"/>
</dbReference>
<dbReference type="GO" id="GO:0003755">
    <property type="term" value="F:peptidyl-prolyl cis-trans isomerase activity"/>
    <property type="evidence" value="ECO:0007669"/>
    <property type="project" value="UniProtKB-KW"/>
</dbReference>
<feature type="transmembrane region" description="Helical" evidence="10">
    <location>
        <begin position="63"/>
        <end position="87"/>
    </location>
</feature>
<evidence type="ECO:0000256" key="4">
    <source>
        <dbReference type="ARBA" id="ARBA00018370"/>
    </source>
</evidence>
<keyword evidence="10" id="KW-0472">Membrane</keyword>
<keyword evidence="10" id="KW-1133">Transmembrane helix</keyword>
<evidence type="ECO:0000256" key="7">
    <source>
        <dbReference type="ARBA" id="ARBA00031484"/>
    </source>
</evidence>
<organism evidence="12 13">
    <name type="scientific">Parvibaculum sedimenti</name>
    <dbReference type="NCBI Taxonomy" id="2608632"/>
    <lineage>
        <taxon>Bacteria</taxon>
        <taxon>Pseudomonadati</taxon>
        <taxon>Pseudomonadota</taxon>
        <taxon>Alphaproteobacteria</taxon>
        <taxon>Hyphomicrobiales</taxon>
        <taxon>Parvibaculaceae</taxon>
        <taxon>Parvibaculum</taxon>
    </lineage>
</organism>
<keyword evidence="10" id="KW-0812">Transmembrane</keyword>